<feature type="transmembrane region" description="Helical" evidence="1">
    <location>
        <begin position="337"/>
        <end position="359"/>
    </location>
</feature>
<keyword evidence="1" id="KW-0472">Membrane</keyword>
<name>A0A1M6DKL5_9CLOT</name>
<accession>A0A1M6DKL5</accession>
<proteinExistence type="predicted"/>
<feature type="transmembrane region" description="Helical" evidence="1">
    <location>
        <begin position="47"/>
        <end position="65"/>
    </location>
</feature>
<dbReference type="EMBL" id="FQXU01000019">
    <property type="protein sequence ID" value="SHI73887.1"/>
    <property type="molecule type" value="Genomic_DNA"/>
</dbReference>
<organism evidence="2 3">
    <name type="scientific">Clostridium intestinale DSM 6191</name>
    <dbReference type="NCBI Taxonomy" id="1121320"/>
    <lineage>
        <taxon>Bacteria</taxon>
        <taxon>Bacillati</taxon>
        <taxon>Bacillota</taxon>
        <taxon>Clostridia</taxon>
        <taxon>Eubacteriales</taxon>
        <taxon>Clostridiaceae</taxon>
        <taxon>Clostridium</taxon>
    </lineage>
</organism>
<dbReference type="RefSeq" id="WP_073022571.1">
    <property type="nucleotide sequence ID" value="NZ_FQXU01000019.1"/>
</dbReference>
<reference evidence="2 3" key="1">
    <citation type="submission" date="2016-11" db="EMBL/GenBank/DDBJ databases">
        <authorList>
            <person name="Jaros S."/>
            <person name="Januszkiewicz K."/>
            <person name="Wedrychowicz H."/>
        </authorList>
    </citation>
    <scope>NUCLEOTIDE SEQUENCE [LARGE SCALE GENOMIC DNA]</scope>
    <source>
        <strain evidence="2 3">DSM 6191</strain>
    </source>
</reference>
<protein>
    <recommendedName>
        <fullName evidence="4">O-antigen ligase like membrane protein</fullName>
    </recommendedName>
</protein>
<gene>
    <name evidence="2" type="ORF">SAMN02745941_04256</name>
</gene>
<dbReference type="AlphaFoldDB" id="A0A1M6DKL5"/>
<evidence type="ECO:0008006" key="4">
    <source>
        <dbReference type="Google" id="ProtNLM"/>
    </source>
</evidence>
<feature type="transmembrane region" description="Helical" evidence="1">
    <location>
        <begin position="166"/>
        <end position="186"/>
    </location>
</feature>
<evidence type="ECO:0000256" key="1">
    <source>
        <dbReference type="SAM" id="Phobius"/>
    </source>
</evidence>
<feature type="transmembrane region" description="Helical" evidence="1">
    <location>
        <begin position="77"/>
        <end position="95"/>
    </location>
</feature>
<keyword evidence="1" id="KW-0812">Transmembrane</keyword>
<sequence>MIFFVGWILFIAYTLIFNSKAFYKIYFFLVIMIPFNDKVYEFLGLKKGNISILDLILFLILILSIKSYKSLKLSSIDIIFIIIAFLTIIYLGIGIKNNNNFINLDTLNIIRIFIIYATYRIYFSQNNLLKEYIDLFLKSLILFSLINIFIYFFRESIIPNIYDRNSIAWWGTTRVSFSNASNFLLVPFFINNINMKKYIKIVLFINTIICIFLSKNRTLIILYFLIYIITYIFKNRKTNISRFLDILAIIVIIIVIFINKDILINKLILSNNDIFQRFVEVLEGNISSLNTRSVTNEFNLLTIKDNDFLGYGLGKSMILYNSDFSYASIGAFIDNGILTIIMKMGIITFSLIVIAIIIINFKIFTCKDLKLYSKFSIIFSAIGYLFLVFILNSQVIYSLPVFTTMLILLTLSYNKFYEIKSE</sequence>
<evidence type="ECO:0000313" key="3">
    <source>
        <dbReference type="Proteomes" id="UP000184241"/>
    </source>
</evidence>
<keyword evidence="1" id="KW-1133">Transmembrane helix</keyword>
<feature type="transmembrane region" description="Helical" evidence="1">
    <location>
        <begin position="243"/>
        <end position="259"/>
    </location>
</feature>
<feature type="transmembrane region" description="Helical" evidence="1">
    <location>
        <begin position="7"/>
        <end position="35"/>
    </location>
</feature>
<evidence type="ECO:0000313" key="2">
    <source>
        <dbReference type="EMBL" id="SHI73887.1"/>
    </source>
</evidence>
<dbReference type="Proteomes" id="UP000184241">
    <property type="component" value="Unassembled WGS sequence"/>
</dbReference>
<feature type="transmembrane region" description="Helical" evidence="1">
    <location>
        <begin position="135"/>
        <end position="154"/>
    </location>
</feature>
<feature type="transmembrane region" description="Helical" evidence="1">
    <location>
        <begin position="371"/>
        <end position="391"/>
    </location>
</feature>
<feature type="transmembrane region" description="Helical" evidence="1">
    <location>
        <begin position="101"/>
        <end position="123"/>
    </location>
</feature>
<feature type="transmembrane region" description="Helical" evidence="1">
    <location>
        <begin position="397"/>
        <end position="416"/>
    </location>
</feature>